<dbReference type="Proteomes" id="UP000308836">
    <property type="component" value="Unassembled WGS sequence"/>
</dbReference>
<protein>
    <submittedName>
        <fullName evidence="1">ABC transporter ATP-binding protein</fullName>
    </submittedName>
</protein>
<evidence type="ECO:0000313" key="2">
    <source>
        <dbReference type="Proteomes" id="UP000308836"/>
    </source>
</evidence>
<dbReference type="EMBL" id="SRYG01000014">
    <property type="protein sequence ID" value="TGY65713.1"/>
    <property type="molecule type" value="Genomic_DNA"/>
</dbReference>
<organism evidence="1 2">
    <name type="scientific">Dubosiella muris</name>
    <dbReference type="NCBI Taxonomy" id="3038133"/>
    <lineage>
        <taxon>Bacteria</taxon>
        <taxon>Bacillati</taxon>
        <taxon>Bacillota</taxon>
        <taxon>Erysipelotrichia</taxon>
        <taxon>Erysipelotrichales</taxon>
        <taxon>Erysipelotrichaceae</taxon>
        <taxon>Dubosiella</taxon>
    </lineage>
</organism>
<name>A0AC61R806_9FIRM</name>
<evidence type="ECO:0000313" key="1">
    <source>
        <dbReference type="EMBL" id="TGY65713.1"/>
    </source>
</evidence>
<accession>A0AC61R806</accession>
<keyword evidence="1" id="KW-0547">Nucleotide-binding</keyword>
<gene>
    <name evidence="1" type="ORF">E5336_07735</name>
</gene>
<keyword evidence="1" id="KW-0067">ATP-binding</keyword>
<comment type="caution">
    <text evidence="1">The sequence shown here is derived from an EMBL/GenBank/DDBJ whole genome shotgun (WGS) entry which is preliminary data.</text>
</comment>
<sequence>MNQKEKILKIRDLDISFKTDNGNVKAVRGVDLDLHRGETIAIVGESGSGKSVTTKAVMGILAGNGQINNGTIEFHYADLSPERIQEVIEKYNGVIPEGYTRPEEQKVVDITKQSKKFIQSEIRGRRIAMVFQDPMTSLDPTMTIGKQVMEAMRFHYNTPKKEAWKRAVKLLELVGITDAEKRMKNYPHQLSGGMRQRVVIAIALSCDPEILICDEPTTALDVTIQAKILELIQDIQKKKNLSVIYITHDLGVVAKVADFVNVMYAGRIIESGSVNDIFYDPKHPYTWGLLASLPDVDTSGDELYTIPGTPPNMIQDIQGDAFAPRNPYALHIDEKIAPPMFQITPTHRVASWLAAPNAPKVDMPADLKEKIEKNKKEAKLV</sequence>
<proteinExistence type="predicted"/>
<reference evidence="1" key="1">
    <citation type="submission" date="2019-04" db="EMBL/GenBank/DDBJ databases">
        <title>Microbes associate with the intestines of laboratory mice.</title>
        <authorList>
            <person name="Navarre W."/>
            <person name="Wong E."/>
            <person name="Huang K."/>
            <person name="Tropini C."/>
            <person name="Ng K."/>
            <person name="Yu B."/>
        </authorList>
    </citation>
    <scope>NUCLEOTIDE SEQUENCE</scope>
    <source>
        <strain evidence="1">NM09_H32</strain>
    </source>
</reference>
<keyword evidence="2" id="KW-1185">Reference proteome</keyword>